<evidence type="ECO:0000313" key="3">
    <source>
        <dbReference type="Proteomes" id="UP000301870"/>
    </source>
</evidence>
<feature type="signal peptide" evidence="2">
    <location>
        <begin position="1"/>
        <end position="21"/>
    </location>
</feature>
<gene>
    <name evidence="4" type="primary">LOC111360942</name>
</gene>
<evidence type="ECO:0000256" key="1">
    <source>
        <dbReference type="SAM" id="MobiDB-lite"/>
    </source>
</evidence>
<proteinExistence type="predicted"/>
<dbReference type="RefSeq" id="XP_022833009.1">
    <property type="nucleotide sequence ID" value="XM_022977241.1"/>
</dbReference>
<dbReference type="AlphaFoldDB" id="A0A9J7J1E9"/>
<evidence type="ECO:0000313" key="4">
    <source>
        <dbReference type="RefSeq" id="XP_022833009.1"/>
    </source>
</evidence>
<keyword evidence="3" id="KW-1185">Reference proteome</keyword>
<reference evidence="4" key="1">
    <citation type="submission" date="2025-08" db="UniProtKB">
        <authorList>
            <consortium name="RefSeq"/>
        </authorList>
    </citation>
    <scope>IDENTIFICATION</scope>
    <source>
        <strain evidence="4">Ishihara</strain>
        <tissue evidence="4">Whole body</tissue>
    </source>
</reference>
<sequence>MFLLFYLFVFYIFIASNPCCSQYTTITIKNIREKFTSMMRELVLDVVVKVNQLEALKGDVEKEDAFKLGHLKYEIDHRTRRMLILYSHTDRLAEKHLKNRLCFTELVDMDNLYHEAITFIDMMKMVLGMDNLAPSKPVFRSGLSQQMWQRVVDEKENNPVPSTSPPPVKAPSGKRSNGAWNYAPEPNENLFK</sequence>
<accession>A0A9J7J1E9</accession>
<keyword evidence="2" id="KW-0732">Signal</keyword>
<dbReference type="OrthoDB" id="7440703at2759"/>
<feature type="chain" id="PRO_5039942088" evidence="2">
    <location>
        <begin position="22"/>
        <end position="192"/>
    </location>
</feature>
<protein>
    <submittedName>
        <fullName evidence="4">Uncharacterized protein LOC111360942</fullName>
    </submittedName>
</protein>
<name>A0A9J7J1E9_SPOLT</name>
<dbReference type="KEGG" id="sliu:111360942"/>
<feature type="region of interest" description="Disordered" evidence="1">
    <location>
        <begin position="152"/>
        <end position="192"/>
    </location>
</feature>
<dbReference type="GeneID" id="111360942"/>
<evidence type="ECO:0000256" key="2">
    <source>
        <dbReference type="SAM" id="SignalP"/>
    </source>
</evidence>
<dbReference type="Proteomes" id="UP000301870">
    <property type="component" value="Chromosome Z"/>
</dbReference>
<organism evidence="3 4">
    <name type="scientific">Spodoptera litura</name>
    <name type="common">Asian cotton leafworm</name>
    <dbReference type="NCBI Taxonomy" id="69820"/>
    <lineage>
        <taxon>Eukaryota</taxon>
        <taxon>Metazoa</taxon>
        <taxon>Ecdysozoa</taxon>
        <taxon>Arthropoda</taxon>
        <taxon>Hexapoda</taxon>
        <taxon>Insecta</taxon>
        <taxon>Pterygota</taxon>
        <taxon>Neoptera</taxon>
        <taxon>Endopterygota</taxon>
        <taxon>Lepidoptera</taxon>
        <taxon>Glossata</taxon>
        <taxon>Ditrysia</taxon>
        <taxon>Noctuoidea</taxon>
        <taxon>Noctuidae</taxon>
        <taxon>Amphipyrinae</taxon>
        <taxon>Spodoptera</taxon>
    </lineage>
</organism>